<sequence length="101" mass="11419">MYSCYMSHLPTWSLFYYNSISIWNIQINRSPGSSNKEWHVVMFGCNSNLISPNLVGSVPISCHSISPHYNTVNAICLEKHCHCTITDQLGRDILIDQLVGC</sequence>
<organism evidence="1">
    <name type="scientific">Cacopsylla melanoneura</name>
    <dbReference type="NCBI Taxonomy" id="428564"/>
    <lineage>
        <taxon>Eukaryota</taxon>
        <taxon>Metazoa</taxon>
        <taxon>Ecdysozoa</taxon>
        <taxon>Arthropoda</taxon>
        <taxon>Hexapoda</taxon>
        <taxon>Insecta</taxon>
        <taxon>Pterygota</taxon>
        <taxon>Neoptera</taxon>
        <taxon>Paraneoptera</taxon>
        <taxon>Hemiptera</taxon>
        <taxon>Sternorrhyncha</taxon>
        <taxon>Psylloidea</taxon>
        <taxon>Psyllidae</taxon>
        <taxon>Psyllinae</taxon>
        <taxon>Cacopsylla</taxon>
    </lineage>
</organism>
<dbReference type="EMBL" id="HBUF01234558">
    <property type="protein sequence ID" value="CAG6674699.1"/>
    <property type="molecule type" value="Transcribed_RNA"/>
</dbReference>
<dbReference type="EMBL" id="HBUF01234556">
    <property type="protein sequence ID" value="CAG6674694.1"/>
    <property type="molecule type" value="Transcribed_RNA"/>
</dbReference>
<dbReference type="AlphaFoldDB" id="A0A8D8SRJ7"/>
<accession>A0A8D8SRJ7</accession>
<dbReference type="EMBL" id="HBUF01234555">
    <property type="protein sequence ID" value="CAG6674691.1"/>
    <property type="molecule type" value="Transcribed_RNA"/>
</dbReference>
<name>A0A8D8SRJ7_9HEMI</name>
<dbReference type="EMBL" id="HBUF01234557">
    <property type="protein sequence ID" value="CAG6674696.1"/>
    <property type="molecule type" value="Transcribed_RNA"/>
</dbReference>
<dbReference type="EMBL" id="HBUF01234559">
    <property type="protein sequence ID" value="CAG6674701.1"/>
    <property type="molecule type" value="Transcribed_RNA"/>
</dbReference>
<proteinExistence type="predicted"/>
<dbReference type="EMBL" id="HBUF01234560">
    <property type="protein sequence ID" value="CAG6674703.1"/>
    <property type="molecule type" value="Transcribed_RNA"/>
</dbReference>
<reference evidence="1" key="1">
    <citation type="submission" date="2021-05" db="EMBL/GenBank/DDBJ databases">
        <authorList>
            <person name="Alioto T."/>
            <person name="Alioto T."/>
            <person name="Gomez Garrido J."/>
        </authorList>
    </citation>
    <scope>NUCLEOTIDE SEQUENCE</scope>
</reference>
<evidence type="ECO:0000313" key="1">
    <source>
        <dbReference type="EMBL" id="CAG6674691.1"/>
    </source>
</evidence>
<protein>
    <submittedName>
        <fullName evidence="1">Uncharacterized protein</fullName>
    </submittedName>
</protein>